<dbReference type="AlphaFoldDB" id="A0A9W6GWY9"/>
<dbReference type="GO" id="GO:0016787">
    <property type="term" value="F:hydrolase activity"/>
    <property type="evidence" value="ECO:0007669"/>
    <property type="project" value="UniProtKB-KW"/>
</dbReference>
<protein>
    <submittedName>
        <fullName evidence="4">Thioesterase</fullName>
    </submittedName>
</protein>
<organism evidence="4 5">
    <name type="scientific">Methylocystis echinoides</name>
    <dbReference type="NCBI Taxonomy" id="29468"/>
    <lineage>
        <taxon>Bacteria</taxon>
        <taxon>Pseudomonadati</taxon>
        <taxon>Pseudomonadota</taxon>
        <taxon>Alphaproteobacteria</taxon>
        <taxon>Hyphomicrobiales</taxon>
        <taxon>Methylocystaceae</taxon>
        <taxon>Methylocystis</taxon>
    </lineage>
</organism>
<reference evidence="4" key="1">
    <citation type="journal article" date="2023" name="Int. J. Syst. Evol. Microbiol.">
        <title>Methylocystis iwaonis sp. nov., a type II methane-oxidizing bacterium from surface soil of a rice paddy field in Japan, and emended description of the genus Methylocystis (ex Whittenbury et al. 1970) Bowman et al. 1993.</title>
        <authorList>
            <person name="Kaise H."/>
            <person name="Sawadogo J.B."/>
            <person name="Alam M.S."/>
            <person name="Ueno C."/>
            <person name="Dianou D."/>
            <person name="Shinjo R."/>
            <person name="Asakawa S."/>
        </authorList>
    </citation>
    <scope>NUCLEOTIDE SEQUENCE</scope>
    <source>
        <strain evidence="4">LMG27198</strain>
    </source>
</reference>
<dbReference type="EMBL" id="BSEC01000001">
    <property type="protein sequence ID" value="GLI94544.1"/>
    <property type="molecule type" value="Genomic_DNA"/>
</dbReference>
<dbReference type="Proteomes" id="UP001144323">
    <property type="component" value="Unassembled WGS sequence"/>
</dbReference>
<comment type="caution">
    <text evidence="4">The sequence shown here is derived from an EMBL/GenBank/DDBJ whole genome shotgun (WGS) entry which is preliminary data.</text>
</comment>
<proteinExistence type="inferred from homology"/>
<gene>
    <name evidence="4" type="ORF">LMG27198_35360</name>
</gene>
<evidence type="ECO:0000256" key="2">
    <source>
        <dbReference type="ARBA" id="ARBA00022801"/>
    </source>
</evidence>
<evidence type="ECO:0000313" key="5">
    <source>
        <dbReference type="Proteomes" id="UP001144323"/>
    </source>
</evidence>
<dbReference type="RefSeq" id="WP_281804618.1">
    <property type="nucleotide sequence ID" value="NZ_BSEC01000001.1"/>
</dbReference>
<feature type="domain" description="Thioesterase TesA-like" evidence="3">
    <location>
        <begin position="33"/>
        <end position="237"/>
    </location>
</feature>
<dbReference type="InterPro" id="IPR001031">
    <property type="entry name" value="Thioesterase"/>
</dbReference>
<keyword evidence="5" id="KW-1185">Reference proteome</keyword>
<name>A0A9W6GWY9_9HYPH</name>
<dbReference type="InterPro" id="IPR012223">
    <property type="entry name" value="TEII"/>
</dbReference>
<keyword evidence="2" id="KW-0378">Hydrolase</keyword>
<dbReference type="GO" id="GO:0008610">
    <property type="term" value="P:lipid biosynthetic process"/>
    <property type="evidence" value="ECO:0007669"/>
    <property type="project" value="TreeGrafter"/>
</dbReference>
<dbReference type="InterPro" id="IPR029058">
    <property type="entry name" value="AB_hydrolase_fold"/>
</dbReference>
<dbReference type="PANTHER" id="PTHR11487">
    <property type="entry name" value="THIOESTERASE"/>
    <property type="match status" value="1"/>
</dbReference>
<evidence type="ECO:0000313" key="4">
    <source>
        <dbReference type="EMBL" id="GLI94544.1"/>
    </source>
</evidence>
<accession>A0A9W6GWY9</accession>
<dbReference type="PANTHER" id="PTHR11487:SF0">
    <property type="entry name" value="S-ACYL FATTY ACID SYNTHASE THIOESTERASE, MEDIUM CHAIN"/>
    <property type="match status" value="1"/>
</dbReference>
<dbReference type="SUPFAM" id="SSF53474">
    <property type="entry name" value="alpha/beta-Hydrolases"/>
    <property type="match status" value="1"/>
</dbReference>
<evidence type="ECO:0000259" key="3">
    <source>
        <dbReference type="SMART" id="SM00824"/>
    </source>
</evidence>
<evidence type="ECO:0000256" key="1">
    <source>
        <dbReference type="ARBA" id="ARBA00007169"/>
    </source>
</evidence>
<dbReference type="SMART" id="SM00824">
    <property type="entry name" value="PKS_TE"/>
    <property type="match status" value="1"/>
</dbReference>
<sequence>MSPGERWLVRLEPRPNPSLRLVIFPPAGAGAAICFPWSRQVPEDVEVWAARLPGRESRIAEPLEQRMDVVVSQLAAATLRLLDRPFVLLGHSLGALLAYLVALNLKRASDVNPALLVVSGREAPNRPDNFTSIAEAPDRDFIAAIQALGGLPDHALEPELLRLWLPALRADFRLCASFAAMQTEPLACPVVAWRGLRDPTTTPEGVREWRAATTSWFQDRTADGDHFFPFDARTGFLETAIADIRTAQRTAAGPGLR</sequence>
<dbReference type="Gene3D" id="3.40.50.1820">
    <property type="entry name" value="alpha/beta hydrolase"/>
    <property type="match status" value="1"/>
</dbReference>
<dbReference type="Pfam" id="PF00975">
    <property type="entry name" value="Thioesterase"/>
    <property type="match status" value="1"/>
</dbReference>
<dbReference type="InterPro" id="IPR020802">
    <property type="entry name" value="TesA-like"/>
</dbReference>
<comment type="similarity">
    <text evidence="1">Belongs to the thioesterase family.</text>
</comment>